<keyword evidence="4 9" id="KW-0812">Transmembrane</keyword>
<dbReference type="Pfam" id="PF01545">
    <property type="entry name" value="Cation_efflux"/>
    <property type="match status" value="2"/>
</dbReference>
<feature type="transmembrane region" description="Helical" evidence="9">
    <location>
        <begin position="94"/>
        <end position="112"/>
    </location>
</feature>
<dbReference type="GeneID" id="9656120"/>
<reference evidence="11 12" key="1">
    <citation type="journal article" date="2011" name="Science">
        <title>The Selaginella genome identifies genetic changes associated with the evolution of vascular plants.</title>
        <authorList>
            <person name="Banks J.A."/>
            <person name="Nishiyama T."/>
            <person name="Hasebe M."/>
            <person name="Bowman J.L."/>
            <person name="Gribskov M."/>
            <person name="dePamphilis C."/>
            <person name="Albert V.A."/>
            <person name="Aono N."/>
            <person name="Aoyama T."/>
            <person name="Ambrose B.A."/>
            <person name="Ashton N.W."/>
            <person name="Axtell M.J."/>
            <person name="Barker E."/>
            <person name="Barker M.S."/>
            <person name="Bennetzen J.L."/>
            <person name="Bonawitz N.D."/>
            <person name="Chapple C."/>
            <person name="Cheng C."/>
            <person name="Correa L.G."/>
            <person name="Dacre M."/>
            <person name="DeBarry J."/>
            <person name="Dreyer I."/>
            <person name="Elias M."/>
            <person name="Engstrom E.M."/>
            <person name="Estelle M."/>
            <person name="Feng L."/>
            <person name="Finet C."/>
            <person name="Floyd S.K."/>
            <person name="Frommer W.B."/>
            <person name="Fujita T."/>
            <person name="Gramzow L."/>
            <person name="Gutensohn M."/>
            <person name="Harholt J."/>
            <person name="Hattori M."/>
            <person name="Heyl A."/>
            <person name="Hirai T."/>
            <person name="Hiwatashi Y."/>
            <person name="Ishikawa M."/>
            <person name="Iwata M."/>
            <person name="Karol K.G."/>
            <person name="Koehler B."/>
            <person name="Kolukisaoglu U."/>
            <person name="Kubo M."/>
            <person name="Kurata T."/>
            <person name="Lalonde S."/>
            <person name="Li K."/>
            <person name="Li Y."/>
            <person name="Litt A."/>
            <person name="Lyons E."/>
            <person name="Manning G."/>
            <person name="Maruyama T."/>
            <person name="Michael T.P."/>
            <person name="Mikami K."/>
            <person name="Miyazaki S."/>
            <person name="Morinaga S."/>
            <person name="Murata T."/>
            <person name="Mueller-Roeber B."/>
            <person name="Nelson D.R."/>
            <person name="Obara M."/>
            <person name="Oguri Y."/>
            <person name="Olmstead R.G."/>
            <person name="Onodera N."/>
            <person name="Petersen B.L."/>
            <person name="Pils B."/>
            <person name="Prigge M."/>
            <person name="Rensing S.A."/>
            <person name="Riano-Pachon D.M."/>
            <person name="Roberts A.W."/>
            <person name="Sato Y."/>
            <person name="Scheller H.V."/>
            <person name="Schulz B."/>
            <person name="Schulz C."/>
            <person name="Shakirov E.V."/>
            <person name="Shibagaki N."/>
            <person name="Shinohara N."/>
            <person name="Shippen D.E."/>
            <person name="Soerensen I."/>
            <person name="Sotooka R."/>
            <person name="Sugimoto N."/>
            <person name="Sugita M."/>
            <person name="Sumikawa N."/>
            <person name="Tanurdzic M."/>
            <person name="Theissen G."/>
            <person name="Ulvskov P."/>
            <person name="Wakazuki S."/>
            <person name="Weng J.K."/>
            <person name="Willats W.W."/>
            <person name="Wipf D."/>
            <person name="Wolf P.G."/>
            <person name="Yang L."/>
            <person name="Zimmer A.D."/>
            <person name="Zhu Q."/>
            <person name="Mitros T."/>
            <person name="Hellsten U."/>
            <person name="Loque D."/>
            <person name="Otillar R."/>
            <person name="Salamov A."/>
            <person name="Schmutz J."/>
            <person name="Shapiro H."/>
            <person name="Lindquist E."/>
            <person name="Lucas S."/>
            <person name="Rokhsar D."/>
            <person name="Grigoriev I.V."/>
        </authorList>
    </citation>
    <scope>NUCLEOTIDE SEQUENCE [LARGE SCALE GENOMIC DNA]</scope>
</reference>
<feature type="domain" description="Cation efflux protein transmembrane" evidence="10">
    <location>
        <begin position="675"/>
        <end position="746"/>
    </location>
</feature>
<feature type="transmembrane region" description="Helical" evidence="9">
    <location>
        <begin position="270"/>
        <end position="288"/>
    </location>
</feature>
<evidence type="ECO:0000256" key="4">
    <source>
        <dbReference type="ARBA" id="ARBA00022692"/>
    </source>
</evidence>
<dbReference type="OrthoDB" id="78669at2759"/>
<dbReference type="InterPro" id="IPR002524">
    <property type="entry name" value="Cation_efflux"/>
</dbReference>
<keyword evidence="7 9" id="KW-0472">Membrane</keyword>
<feature type="compositionally biased region" description="Basic and acidic residues" evidence="8">
    <location>
        <begin position="574"/>
        <end position="615"/>
    </location>
</feature>
<dbReference type="InParanoid" id="D8S279"/>
<dbReference type="InterPro" id="IPR027469">
    <property type="entry name" value="Cation_efflux_TMD_sf"/>
</dbReference>
<evidence type="ECO:0000256" key="9">
    <source>
        <dbReference type="SAM" id="Phobius"/>
    </source>
</evidence>
<evidence type="ECO:0000256" key="8">
    <source>
        <dbReference type="SAM" id="MobiDB-lite"/>
    </source>
</evidence>
<feature type="domain" description="Cation efflux protein transmembrane" evidence="10">
    <location>
        <begin position="413"/>
        <end position="540"/>
    </location>
</feature>
<proteinExistence type="inferred from homology"/>
<dbReference type="PANTHER" id="PTHR45755">
    <property type="match status" value="1"/>
</dbReference>
<name>D8S279_SELML</name>
<feature type="compositionally biased region" description="Low complexity" evidence="8">
    <location>
        <begin position="23"/>
        <end position="35"/>
    </location>
</feature>
<feature type="compositionally biased region" description="Basic and acidic residues" evidence="8">
    <location>
        <begin position="548"/>
        <end position="559"/>
    </location>
</feature>
<dbReference type="Gramene" id="EFJ21587">
    <property type="protein sequence ID" value="EFJ21587"/>
    <property type="gene ID" value="SELMODRAFT_453384"/>
</dbReference>
<dbReference type="NCBIfam" id="TIGR01297">
    <property type="entry name" value="CDF"/>
    <property type="match status" value="1"/>
</dbReference>
<dbReference type="KEGG" id="smo:SELMODRAFT_453384"/>
<evidence type="ECO:0000256" key="2">
    <source>
        <dbReference type="ARBA" id="ARBA00008873"/>
    </source>
</evidence>
<dbReference type="SUPFAM" id="SSF161111">
    <property type="entry name" value="Cation efflux protein transmembrane domain-like"/>
    <property type="match status" value="1"/>
</dbReference>
<dbReference type="eggNOG" id="KOG1484">
    <property type="taxonomic scope" value="Eukaryota"/>
</dbReference>
<dbReference type="GO" id="GO:0006882">
    <property type="term" value="P:intracellular zinc ion homeostasis"/>
    <property type="evidence" value="ECO:0007669"/>
    <property type="project" value="InterPro"/>
</dbReference>
<evidence type="ECO:0000256" key="1">
    <source>
        <dbReference type="ARBA" id="ARBA00004141"/>
    </source>
</evidence>
<feature type="transmembrane region" description="Helical" evidence="9">
    <location>
        <begin position="124"/>
        <end position="145"/>
    </location>
</feature>
<sequence>MEEPQRQQDRPPVAPLKVPPRATRSVSFSHSVFSPSPSPFPPSSFPSPSPTPRPRPRPPEAPAWFLLLVFHTLPLYVAHSWLSAHSSSSSPSTTVIFTFLVLLASSISFALLQEKQARTLRRSSIATSQWILLAANGLLLALSVFLKLEAVRSCGPLIAILGHYAGSVLGRLVLGKNAKRKTLRGVLLTVLGLVLLSQGWTVESCSPLAIKDRLRILMPPSSGKVAAAETSRSSCGNRPVWIPILSGLLSYVVQLVSTRTSLRMITKKRVHGLSSICATLLILPLALLQLESFFVAHASALWPAGSMLVLGLARSIMGDFYFEDRLQMPAGTSRHLFITFSCACLLELVFGLDISPLGFLACSAIFFFAVRESSGTSPSFTWDSIAEKEASESFVKGPLRYIAADRKSRKIAFFLAMNATFMVVEFVSGFMSNSLGLVSDACHMLFDCAALGIGLYASYISKLQPNAVFGYGYGRFEVLSGYANAVLLVLVGSLIVLESIERILDPPEISTEKLLLVSVGGLLVNLVGLVFFHDEHHHAHHPHSHGQHQCDHGHSQKKLSRELSIKLEVEEEHHYHHLDSSQEHHQEHQHSTDTGHEHHSSHHSHDDHNHEDGHKQHSPGSETPDQSRHEETCSHHHHHHRHQANHVHNHLDGHHQHDHRKEEDEQHENEHDHHHHHHHHHIDHNMRGIFLHVLADTLGSVGVVISTVLIQYKGWMLTDPACSIFISAMIIVSAVPLLTNSAEILLQRTPRSVEKRLHEALERIRHVEGVAGFERMHVWSCTNSEIVGSLHLHAYTADKNGVRDKVARLLNKAGITDLT</sequence>
<dbReference type="GO" id="GO:0005794">
    <property type="term" value="C:Golgi apparatus"/>
    <property type="evidence" value="ECO:0000318"/>
    <property type="project" value="GO_Central"/>
</dbReference>
<dbReference type="Proteomes" id="UP000001514">
    <property type="component" value="Unassembled WGS sequence"/>
</dbReference>
<dbReference type="InterPro" id="IPR058533">
    <property type="entry name" value="Cation_efflux_TM"/>
</dbReference>
<keyword evidence="3" id="KW-0813">Transport</keyword>
<evidence type="ECO:0000256" key="3">
    <source>
        <dbReference type="ARBA" id="ARBA00022448"/>
    </source>
</evidence>
<keyword evidence="6" id="KW-0406">Ion transport</keyword>
<evidence type="ECO:0000313" key="11">
    <source>
        <dbReference type="EMBL" id="EFJ21587.1"/>
    </source>
</evidence>
<feature type="compositionally biased region" description="Pro residues" evidence="8">
    <location>
        <begin position="36"/>
        <end position="53"/>
    </location>
</feature>
<feature type="transmembrane region" description="Helical" evidence="9">
    <location>
        <begin position="442"/>
        <end position="459"/>
    </location>
</feature>
<comment type="subcellular location">
    <subcellularLocation>
        <location evidence="1">Membrane</location>
        <topology evidence="1">Multi-pass membrane protein</topology>
    </subcellularLocation>
</comment>
<gene>
    <name evidence="11" type="primary">SmMTP12</name>
    <name evidence="11" type="ORF">SELMODRAFT_453384</name>
</gene>
<keyword evidence="12" id="KW-1185">Reference proteome</keyword>
<feature type="non-terminal residue" evidence="11">
    <location>
        <position position="819"/>
    </location>
</feature>
<evidence type="ECO:0000259" key="10">
    <source>
        <dbReference type="Pfam" id="PF01545"/>
    </source>
</evidence>
<feature type="transmembrane region" description="Helical" evidence="9">
    <location>
        <begin position="294"/>
        <end position="316"/>
    </location>
</feature>
<dbReference type="OMA" id="HEHGCSH"/>
<dbReference type="FunFam" id="1.20.1510.10:FF:000033">
    <property type="entry name" value="Unplaced genomic scaffold supercont1.9, whole genome shotgun sequence"/>
    <property type="match status" value="1"/>
</dbReference>
<keyword evidence="5 9" id="KW-1133">Transmembrane helix</keyword>
<evidence type="ECO:0000313" key="12">
    <source>
        <dbReference type="Proteomes" id="UP000001514"/>
    </source>
</evidence>
<feature type="transmembrane region" description="Helical" evidence="9">
    <location>
        <begin position="479"/>
        <end position="497"/>
    </location>
</feature>
<feature type="compositionally biased region" description="Basic residues" evidence="8">
    <location>
        <begin position="635"/>
        <end position="648"/>
    </location>
</feature>
<feature type="region of interest" description="Disordered" evidence="8">
    <location>
        <begin position="574"/>
        <end position="681"/>
    </location>
</feature>
<feature type="transmembrane region" description="Helical" evidence="9">
    <location>
        <begin position="240"/>
        <end position="258"/>
    </location>
</feature>
<feature type="region of interest" description="Disordered" evidence="8">
    <location>
        <begin position="1"/>
        <end position="56"/>
    </location>
</feature>
<feature type="transmembrane region" description="Helical" evidence="9">
    <location>
        <begin position="63"/>
        <end position="82"/>
    </location>
</feature>
<dbReference type="Gene3D" id="1.20.1510.10">
    <property type="entry name" value="Cation efflux protein transmembrane domain"/>
    <property type="match status" value="2"/>
</dbReference>
<protein>
    <submittedName>
        <fullName evidence="11">Uncharacterized protein SmMTP12</fullName>
    </submittedName>
</protein>
<feature type="transmembrane region" description="Helical" evidence="9">
    <location>
        <begin position="724"/>
        <end position="746"/>
    </location>
</feature>
<accession>D8S279</accession>
<dbReference type="GO" id="GO:0016020">
    <property type="term" value="C:membrane"/>
    <property type="evidence" value="ECO:0007669"/>
    <property type="project" value="UniProtKB-SubCell"/>
</dbReference>
<dbReference type="AlphaFoldDB" id="D8S279"/>
<feature type="transmembrane region" description="Helical" evidence="9">
    <location>
        <begin position="157"/>
        <end position="174"/>
    </location>
</feature>
<dbReference type="EMBL" id="GL377599">
    <property type="protein sequence ID" value="EFJ21587.1"/>
    <property type="molecule type" value="Genomic_DNA"/>
</dbReference>
<feature type="compositionally biased region" description="Basic and acidic residues" evidence="8">
    <location>
        <begin position="625"/>
        <end position="634"/>
    </location>
</feature>
<dbReference type="HOGENOM" id="CLU_013430_7_1_1"/>
<feature type="transmembrane region" description="Helical" evidence="9">
    <location>
        <begin position="689"/>
        <end position="712"/>
    </location>
</feature>
<evidence type="ECO:0000256" key="7">
    <source>
        <dbReference type="ARBA" id="ARBA00023136"/>
    </source>
</evidence>
<evidence type="ECO:0000256" key="5">
    <source>
        <dbReference type="ARBA" id="ARBA00022989"/>
    </source>
</evidence>
<organism evidence="12">
    <name type="scientific">Selaginella moellendorffii</name>
    <name type="common">Spikemoss</name>
    <dbReference type="NCBI Taxonomy" id="88036"/>
    <lineage>
        <taxon>Eukaryota</taxon>
        <taxon>Viridiplantae</taxon>
        <taxon>Streptophyta</taxon>
        <taxon>Embryophyta</taxon>
        <taxon>Tracheophyta</taxon>
        <taxon>Lycopodiopsida</taxon>
        <taxon>Selaginellales</taxon>
        <taxon>Selaginellaceae</taxon>
        <taxon>Selaginella</taxon>
    </lineage>
</organism>
<feature type="region of interest" description="Disordered" evidence="8">
    <location>
        <begin position="538"/>
        <end position="559"/>
    </location>
</feature>
<dbReference type="InterPro" id="IPR045316">
    <property type="entry name" value="Msc2-like"/>
</dbReference>
<dbReference type="GO" id="GO:0030001">
    <property type="term" value="P:metal ion transport"/>
    <property type="evidence" value="ECO:0000318"/>
    <property type="project" value="GO_Central"/>
</dbReference>
<comment type="similarity">
    <text evidence="2">Belongs to the cation diffusion facilitator (CDF) transporter (TC 2.A.4) family. SLC30A subfamily.</text>
</comment>
<dbReference type="GO" id="GO:0046873">
    <property type="term" value="F:metal ion transmembrane transporter activity"/>
    <property type="evidence" value="ECO:0000318"/>
    <property type="project" value="GO_Central"/>
</dbReference>
<dbReference type="STRING" id="88036.D8S279"/>
<feature type="transmembrane region" description="Helical" evidence="9">
    <location>
        <begin position="411"/>
        <end position="430"/>
    </location>
</feature>
<feature type="compositionally biased region" description="Basic and acidic residues" evidence="8">
    <location>
        <begin position="649"/>
        <end position="672"/>
    </location>
</feature>
<dbReference type="FunCoup" id="D8S279">
    <property type="interactions" value="2850"/>
</dbReference>
<evidence type="ECO:0000256" key="6">
    <source>
        <dbReference type="ARBA" id="ARBA00023065"/>
    </source>
</evidence>
<dbReference type="GO" id="GO:0005385">
    <property type="term" value="F:zinc ion transmembrane transporter activity"/>
    <property type="evidence" value="ECO:0007669"/>
    <property type="project" value="InterPro"/>
</dbReference>
<feature type="transmembrane region" description="Helical" evidence="9">
    <location>
        <begin position="186"/>
        <end position="210"/>
    </location>
</feature>
<dbReference type="PANTHER" id="PTHR45755:SF4">
    <property type="entry name" value="ZINC TRANSPORTER 7"/>
    <property type="match status" value="1"/>
</dbReference>